<name>A0A1H7TMU5_9ACTN</name>
<dbReference type="AlphaFoldDB" id="A0A1H7TMU5"/>
<protein>
    <recommendedName>
        <fullName evidence="3">Polyketide cyclase / dehydrase and lipid transport</fullName>
    </recommendedName>
</protein>
<keyword evidence="2" id="KW-1185">Reference proteome</keyword>
<dbReference type="OrthoDB" id="3628784at2"/>
<evidence type="ECO:0000313" key="1">
    <source>
        <dbReference type="EMBL" id="SEL85998.1"/>
    </source>
</evidence>
<evidence type="ECO:0000313" key="2">
    <source>
        <dbReference type="Proteomes" id="UP000198953"/>
    </source>
</evidence>
<dbReference type="SUPFAM" id="SSF55961">
    <property type="entry name" value="Bet v1-like"/>
    <property type="match status" value="1"/>
</dbReference>
<dbReference type="EMBL" id="FOBF01000007">
    <property type="protein sequence ID" value="SEL85998.1"/>
    <property type="molecule type" value="Genomic_DNA"/>
</dbReference>
<sequence>MEFEAARRMPADSAIVFQVASDVSLMDRWLPRGLHVDERGAGVLDAEGELVPEGHHEGLFRVSKEQLRVEWGGRDDPEYAGWLQVADSASGTSEITVHISLPREPDGEGPSMQQMLDWSLDRLSEEVTRRVSDAG</sequence>
<reference evidence="1 2" key="1">
    <citation type="submission" date="2016-10" db="EMBL/GenBank/DDBJ databases">
        <authorList>
            <person name="de Groot N.N."/>
        </authorList>
    </citation>
    <scope>NUCLEOTIDE SEQUENCE [LARGE SCALE GENOMIC DNA]</scope>
    <source>
        <strain evidence="1 2">DSM 43357</strain>
    </source>
</reference>
<dbReference type="Proteomes" id="UP000198953">
    <property type="component" value="Unassembled WGS sequence"/>
</dbReference>
<organism evidence="1 2">
    <name type="scientific">Nonomuraea pusilla</name>
    <dbReference type="NCBI Taxonomy" id="46177"/>
    <lineage>
        <taxon>Bacteria</taxon>
        <taxon>Bacillati</taxon>
        <taxon>Actinomycetota</taxon>
        <taxon>Actinomycetes</taxon>
        <taxon>Streptosporangiales</taxon>
        <taxon>Streptosporangiaceae</taxon>
        <taxon>Nonomuraea</taxon>
    </lineage>
</organism>
<gene>
    <name evidence="1" type="ORF">SAMN05660976_03573</name>
</gene>
<proteinExistence type="predicted"/>
<dbReference type="RefSeq" id="WP_091101537.1">
    <property type="nucleotide sequence ID" value="NZ_FOBF01000007.1"/>
</dbReference>
<evidence type="ECO:0008006" key="3">
    <source>
        <dbReference type="Google" id="ProtNLM"/>
    </source>
</evidence>
<accession>A0A1H7TMU5</accession>